<dbReference type="Pfam" id="PF00271">
    <property type="entry name" value="Helicase_C"/>
    <property type="match status" value="1"/>
</dbReference>
<dbReference type="PANTHER" id="PTHR10799">
    <property type="entry name" value="SNF2/RAD54 HELICASE FAMILY"/>
    <property type="match status" value="1"/>
</dbReference>
<dbReference type="SMART" id="SM00487">
    <property type="entry name" value="DEXDc"/>
    <property type="match status" value="1"/>
</dbReference>
<proteinExistence type="predicted"/>
<keyword evidence="4" id="KW-0808">Transferase</keyword>
<organism evidence="4 5">
    <name type="scientific">Marinisporobacter balticus</name>
    <dbReference type="NCBI Taxonomy" id="2018667"/>
    <lineage>
        <taxon>Bacteria</taxon>
        <taxon>Bacillati</taxon>
        <taxon>Bacillota</taxon>
        <taxon>Clostridia</taxon>
        <taxon>Peptostreptococcales</taxon>
        <taxon>Thermotaleaceae</taxon>
        <taxon>Marinisporobacter</taxon>
    </lineage>
</organism>
<feature type="domain" description="Helicase ATP-binding" evidence="2">
    <location>
        <begin position="433"/>
        <end position="590"/>
    </location>
</feature>
<feature type="domain" description="Helicase C-terminal" evidence="3">
    <location>
        <begin position="713"/>
        <end position="866"/>
    </location>
</feature>
<dbReference type="GO" id="GO:0004674">
    <property type="term" value="F:protein serine/threonine kinase activity"/>
    <property type="evidence" value="ECO:0007669"/>
    <property type="project" value="UniProtKB-KW"/>
</dbReference>
<dbReference type="GO" id="GO:0005524">
    <property type="term" value="F:ATP binding"/>
    <property type="evidence" value="ECO:0007669"/>
    <property type="project" value="InterPro"/>
</dbReference>
<evidence type="ECO:0000259" key="3">
    <source>
        <dbReference type="PROSITE" id="PS51194"/>
    </source>
</evidence>
<evidence type="ECO:0000313" key="5">
    <source>
        <dbReference type="Proteomes" id="UP000294919"/>
    </source>
</evidence>
<dbReference type="Pfam" id="PF12419">
    <property type="entry name" value="DUF3670"/>
    <property type="match status" value="1"/>
</dbReference>
<dbReference type="InterPro" id="IPR049730">
    <property type="entry name" value="SNF2/RAD54-like_C"/>
</dbReference>
<dbReference type="AlphaFoldDB" id="A0A4V2S9R7"/>
<dbReference type="Gene3D" id="3.40.50.10810">
    <property type="entry name" value="Tandem AAA-ATPase domain"/>
    <property type="match status" value="1"/>
</dbReference>
<keyword evidence="1" id="KW-0378">Hydrolase</keyword>
<dbReference type="Gene3D" id="3.40.50.300">
    <property type="entry name" value="P-loop containing nucleotide triphosphate hydrolases"/>
    <property type="match status" value="1"/>
</dbReference>
<keyword evidence="4" id="KW-0418">Kinase</keyword>
<dbReference type="PROSITE" id="PS51192">
    <property type="entry name" value="HELICASE_ATP_BIND_1"/>
    <property type="match status" value="1"/>
</dbReference>
<dbReference type="InterPro" id="IPR027417">
    <property type="entry name" value="P-loop_NTPase"/>
</dbReference>
<reference evidence="4 5" key="1">
    <citation type="submission" date="2019-03" db="EMBL/GenBank/DDBJ databases">
        <title>Genomic Encyclopedia of Type Strains, Phase IV (KMG-IV): sequencing the most valuable type-strain genomes for metagenomic binning, comparative biology and taxonomic classification.</title>
        <authorList>
            <person name="Goeker M."/>
        </authorList>
    </citation>
    <scope>NUCLEOTIDE SEQUENCE [LARGE SCALE GENOMIC DNA]</scope>
    <source>
        <strain evidence="4 5">DSM 102940</strain>
    </source>
</reference>
<protein>
    <submittedName>
        <fullName evidence="4">Non-specific serine/threonine protein kinase</fullName>
    </submittedName>
</protein>
<dbReference type="OrthoDB" id="9760715at2"/>
<accession>A0A4V2S9R7</accession>
<comment type="caution">
    <text evidence="4">The sequence shown here is derived from an EMBL/GenBank/DDBJ whole genome shotgun (WGS) entry which is preliminary data.</text>
</comment>
<dbReference type="GO" id="GO:0016787">
    <property type="term" value="F:hydrolase activity"/>
    <property type="evidence" value="ECO:0007669"/>
    <property type="project" value="UniProtKB-KW"/>
</dbReference>
<dbReference type="RefSeq" id="WP_132247970.1">
    <property type="nucleotide sequence ID" value="NZ_SLWV01000038.1"/>
</dbReference>
<dbReference type="InterPro" id="IPR022138">
    <property type="entry name" value="DUF3670"/>
</dbReference>
<keyword evidence="4" id="KW-0723">Serine/threonine-protein kinase</keyword>
<gene>
    <name evidence="4" type="ORF">EV214_13813</name>
</gene>
<dbReference type="CDD" id="cd18793">
    <property type="entry name" value="SF2_C_SNF"/>
    <property type="match status" value="1"/>
</dbReference>
<dbReference type="SUPFAM" id="SSF52540">
    <property type="entry name" value="P-loop containing nucleoside triphosphate hydrolases"/>
    <property type="match status" value="2"/>
</dbReference>
<dbReference type="InterPro" id="IPR001650">
    <property type="entry name" value="Helicase_C-like"/>
</dbReference>
<evidence type="ECO:0000256" key="1">
    <source>
        <dbReference type="ARBA" id="ARBA00022801"/>
    </source>
</evidence>
<dbReference type="InterPro" id="IPR000330">
    <property type="entry name" value="SNF2_N"/>
</dbReference>
<dbReference type="Pfam" id="PF00176">
    <property type="entry name" value="SNF2-rel_dom"/>
    <property type="match status" value="1"/>
</dbReference>
<evidence type="ECO:0000259" key="2">
    <source>
        <dbReference type="PROSITE" id="PS51192"/>
    </source>
</evidence>
<dbReference type="SMART" id="SM00490">
    <property type="entry name" value="HELICc"/>
    <property type="match status" value="1"/>
</dbReference>
<evidence type="ECO:0000313" key="4">
    <source>
        <dbReference type="EMBL" id="TCO68870.1"/>
    </source>
</evidence>
<dbReference type="InterPro" id="IPR038718">
    <property type="entry name" value="SNF2-like_sf"/>
</dbReference>
<sequence length="886" mass="101115">MKKNNKELIAYFLKQGFKLDFNIIQSRKSIDADNSFENDLYKKYLDNPDKMLFYFGFVDDIEKISPSIGFLHNIAVKFIKRLSKTADVEFTRENTVLMPTEDEIVDLLNSVPFVVGLEFINANWIKNIYKNLTEVFANEIKAYRGTVAEFLSEHNAKINVAGRVFFHLVENNLDAYPFAFLATYSAENSGDKKATHTPLKNALLEYKGQNDRLLKLLSTVSKAAQKSDFISELVESGELFSPLKLTSKEAYIFLKEISLYEECGILCRMPDWWKKKSNALKLSIKVGEREPAKVGMDALLNFNPELFFGEDQMTEEELRMLLAQTSGLSFIKGKWVEVDHEKLQATLEAYEKAKQLLERGECTIGEAMRMQLNAAELLDIKDDDVSIEVSNGEWLNSITSKLKNPSLIKNIAISDDFKATLRGYQKKGFDWLNYMKNLGFGACLADDMGLGKTVQIIALLEHVRLNTTGRSLLIMPASLMGNWQKEIEKFAPMIKYKMIYNNKEKIDFQKIDDTNLYITTYGMAMRLEELKTVKWDLVILDEAQAIKNPGTKQTKAIKQLEASAKIAMTGTPIENRLSDLWSLFDFLNAGLLGTAKEFTQFTQKLKDGNADYSKLREVVNPFILRRLKTDKTVIADLPEKMEMKTYATLTKKQVVLYNGLVKELKHKLETAEGIERKGLVLASIMKFKQICNHPDQFLGQNTFKYEQSGKFERLLDLCETICEKRERVLVFTQFKEMTKPIADFLETVFNRMGLILHGGTPVKKRSELVDKFCGDEYVPFMVLSLKAGGVGLNLTAANHVIHFDRWWNPAVENQATDRAFRIGQKKNVMVHKFITAGTIEEKIDKMIEEKSKLAGDIIPASGESWITEMDNKQLMELFTFVQAGEK</sequence>
<name>A0A4V2S9R7_9FIRM</name>
<dbReference type="InterPro" id="IPR014001">
    <property type="entry name" value="Helicase_ATP-bd"/>
</dbReference>
<dbReference type="Proteomes" id="UP000294919">
    <property type="component" value="Unassembled WGS sequence"/>
</dbReference>
<dbReference type="PROSITE" id="PS51194">
    <property type="entry name" value="HELICASE_CTER"/>
    <property type="match status" value="1"/>
</dbReference>
<keyword evidence="5" id="KW-1185">Reference proteome</keyword>
<dbReference type="EMBL" id="SLWV01000038">
    <property type="protein sequence ID" value="TCO68870.1"/>
    <property type="molecule type" value="Genomic_DNA"/>
</dbReference>